<dbReference type="FunFam" id="1.20.1310.10:FF:000061">
    <property type="entry name" value="Related to cullulin 3"/>
    <property type="match status" value="1"/>
</dbReference>
<dbReference type="Gene3D" id="1.20.1310.10">
    <property type="entry name" value="Cullin Repeats"/>
    <property type="match status" value="4"/>
</dbReference>
<dbReference type="Pfam" id="PF10557">
    <property type="entry name" value="Cullin_Nedd8"/>
    <property type="match status" value="1"/>
</dbReference>
<keyword evidence="3" id="KW-0832">Ubl conjugation</keyword>
<dbReference type="Pfam" id="PF26557">
    <property type="entry name" value="Cullin_AB"/>
    <property type="match status" value="1"/>
</dbReference>
<evidence type="ECO:0000256" key="2">
    <source>
        <dbReference type="ARBA" id="ARBA00022499"/>
    </source>
</evidence>
<dbReference type="Gene3D" id="3.30.230.130">
    <property type="entry name" value="Cullin, Chain C, Domain 2"/>
    <property type="match status" value="1"/>
</dbReference>
<dbReference type="InterPro" id="IPR036317">
    <property type="entry name" value="Cullin_homology_sf"/>
</dbReference>
<dbReference type="InterPro" id="IPR001373">
    <property type="entry name" value="Cullin_N"/>
</dbReference>
<dbReference type="InterPro" id="IPR016158">
    <property type="entry name" value="Cullin_homology"/>
</dbReference>
<evidence type="ECO:0000256" key="3">
    <source>
        <dbReference type="ARBA" id="ARBA00022843"/>
    </source>
</evidence>
<dbReference type="InterPro" id="IPR059120">
    <property type="entry name" value="Cullin-like_AB"/>
</dbReference>
<evidence type="ECO:0000259" key="6">
    <source>
        <dbReference type="PROSITE" id="PS50069"/>
    </source>
</evidence>
<gene>
    <name evidence="7" type="ORF">K402DRAFT_141171</name>
</gene>
<evidence type="ECO:0000313" key="8">
    <source>
        <dbReference type="Proteomes" id="UP000800041"/>
    </source>
</evidence>
<dbReference type="PANTHER" id="PTHR11932">
    <property type="entry name" value="CULLIN"/>
    <property type="match status" value="1"/>
</dbReference>
<dbReference type="FunFam" id="1.20.1310.10:FF:000036">
    <property type="entry name" value="SCF ubiquitin ligase subunit CulC, putative"/>
    <property type="match status" value="1"/>
</dbReference>
<dbReference type="SMART" id="SM00182">
    <property type="entry name" value="CULLIN"/>
    <property type="match status" value="1"/>
</dbReference>
<dbReference type="Proteomes" id="UP000800041">
    <property type="component" value="Unassembled WGS sequence"/>
</dbReference>
<feature type="domain" description="Cullin family profile" evidence="6">
    <location>
        <begin position="438"/>
        <end position="689"/>
    </location>
</feature>
<dbReference type="Gene3D" id="1.10.10.10">
    <property type="entry name" value="Winged helix-like DNA-binding domain superfamily/Winged helix DNA-binding domain"/>
    <property type="match status" value="1"/>
</dbReference>
<sequence length="823" mass="94372">MLSGRGRTKIRAPRRGGTSAEEVDFNTTWIELQQSFTAIHTKDASGLSYEQLYRHAYRIVLRKKGDVLYKNVQDFEQKHLSTVVRPHFQSVLPPPLLVHLSPSMGGSTVSERRELGKHFLAQLRTIWEDHRLSMGMIADVLMYMDRVYCADQKRASIYDTSMSQFRNCILFSSADPVDKDGINVIGVLTKVILDQIQMERNGDIIENHLIKGCVYMLEALYIDSGLEVDENKLYNAQFEEEFLEASRKFYLAEGQQMLQAPDAGSYAANTMKRIRQETDRCRSTLLESTTPKIVKVVEDSLIRDQLKDLIEAETGVRYMIDNERLDLLHMIYDLNKRVDENKTELTKAVTGRILELGADLNKGVMAVSAVSSDTTADGGKVSAAGQQTLAALKWVEEVLQLKDRFDNILGLSFEGDLKLQTAQNRSFHEFINSQLFSRSAEYISLFIDENMKKGIKGKSENEIDTVLEKAITLLRYVQDKDLFERYYKKHLCKRLLMNKSLSNDVEKQMISRMKIELGNNFTLKLEAMFRDMTISGELTTGYKEHVARLGDADPRRVELAINVLTSMTWPLESMSSNNDREDQTKKMQCNYPGAIERIKLGFEKYYSEKHSGRKLTWQANLGTADIRATFPGKDGTKERKHELNVSTYAMIILMLFNDVPARHSLSFEEIQARTNIPKNELVRNLQSLAIAPKTRILIKEPMSKDIRASDQFLFNEGFQGKFHKIKIGVVMAANRVEGEAERRDTQKRNDDSRGFCIEAALVRIMKQRKELTHAHLFTETISLLNSQFRPDLAMIKKKVESLIEREYLERIEDENTPSYRYLA</sequence>
<dbReference type="AlphaFoldDB" id="A0A6G1GTN4"/>
<dbReference type="FunFam" id="1.20.1310.10:FF:000001">
    <property type="entry name" value="Cullin 3"/>
    <property type="match status" value="1"/>
</dbReference>
<dbReference type="FunFam" id="1.10.10.10:FF:000014">
    <property type="entry name" value="Cullin 1"/>
    <property type="match status" value="1"/>
</dbReference>
<dbReference type="InterPro" id="IPR045093">
    <property type="entry name" value="Cullin"/>
</dbReference>
<evidence type="ECO:0000256" key="5">
    <source>
        <dbReference type="RuleBase" id="RU003829"/>
    </source>
</evidence>
<keyword evidence="8" id="KW-1185">Reference proteome</keyword>
<dbReference type="SUPFAM" id="SSF75632">
    <property type="entry name" value="Cullin homology domain"/>
    <property type="match status" value="1"/>
</dbReference>
<dbReference type="InterPro" id="IPR019559">
    <property type="entry name" value="Cullin_neddylation_domain"/>
</dbReference>
<dbReference type="FunFam" id="3.30.230.130:FF:000011">
    <property type="entry name" value="SCF ubiquitin ligase subunit CulC, putative"/>
    <property type="match status" value="1"/>
</dbReference>
<name>A0A6G1GTN4_9PEZI</name>
<dbReference type="GO" id="GO:0031625">
    <property type="term" value="F:ubiquitin protein ligase binding"/>
    <property type="evidence" value="ECO:0007669"/>
    <property type="project" value="InterPro"/>
</dbReference>
<protein>
    <submittedName>
        <fullName evidence="7">Cullin-domain-containing protein</fullName>
    </submittedName>
</protein>
<dbReference type="PROSITE" id="PS50069">
    <property type="entry name" value="CULLIN_2"/>
    <property type="match status" value="1"/>
</dbReference>
<dbReference type="SUPFAM" id="SSF74788">
    <property type="entry name" value="Cullin repeat-like"/>
    <property type="match status" value="1"/>
</dbReference>
<dbReference type="EMBL" id="ML977168">
    <property type="protein sequence ID" value="KAF1984311.1"/>
    <property type="molecule type" value="Genomic_DNA"/>
</dbReference>
<dbReference type="OrthoDB" id="27073at2759"/>
<dbReference type="InterPro" id="IPR016159">
    <property type="entry name" value="Cullin_repeat-like_dom_sf"/>
</dbReference>
<proteinExistence type="inferred from homology"/>
<evidence type="ECO:0000313" key="7">
    <source>
        <dbReference type="EMBL" id="KAF1984311.1"/>
    </source>
</evidence>
<dbReference type="SUPFAM" id="SSF46785">
    <property type="entry name" value="Winged helix' DNA-binding domain"/>
    <property type="match status" value="1"/>
</dbReference>
<evidence type="ECO:0000256" key="1">
    <source>
        <dbReference type="ARBA" id="ARBA00006019"/>
    </source>
</evidence>
<keyword evidence="2" id="KW-1017">Isopeptide bond</keyword>
<dbReference type="Pfam" id="PF00888">
    <property type="entry name" value="Cullin"/>
    <property type="match status" value="1"/>
</dbReference>
<dbReference type="InterPro" id="IPR036390">
    <property type="entry name" value="WH_DNA-bd_sf"/>
</dbReference>
<dbReference type="GO" id="GO:0006511">
    <property type="term" value="P:ubiquitin-dependent protein catabolic process"/>
    <property type="evidence" value="ECO:0007669"/>
    <property type="project" value="InterPro"/>
</dbReference>
<reference evidence="7" key="1">
    <citation type="journal article" date="2020" name="Stud. Mycol.">
        <title>101 Dothideomycetes genomes: a test case for predicting lifestyles and emergence of pathogens.</title>
        <authorList>
            <person name="Haridas S."/>
            <person name="Albert R."/>
            <person name="Binder M."/>
            <person name="Bloem J."/>
            <person name="Labutti K."/>
            <person name="Salamov A."/>
            <person name="Andreopoulos B."/>
            <person name="Baker S."/>
            <person name="Barry K."/>
            <person name="Bills G."/>
            <person name="Bluhm B."/>
            <person name="Cannon C."/>
            <person name="Castanera R."/>
            <person name="Culley D."/>
            <person name="Daum C."/>
            <person name="Ezra D."/>
            <person name="Gonzalez J."/>
            <person name="Henrissat B."/>
            <person name="Kuo A."/>
            <person name="Liang C."/>
            <person name="Lipzen A."/>
            <person name="Lutzoni F."/>
            <person name="Magnuson J."/>
            <person name="Mondo S."/>
            <person name="Nolan M."/>
            <person name="Ohm R."/>
            <person name="Pangilinan J."/>
            <person name="Park H.-J."/>
            <person name="Ramirez L."/>
            <person name="Alfaro M."/>
            <person name="Sun H."/>
            <person name="Tritt A."/>
            <person name="Yoshinaga Y."/>
            <person name="Zwiers L.-H."/>
            <person name="Turgeon B."/>
            <person name="Goodwin S."/>
            <person name="Spatafora J."/>
            <person name="Crous P."/>
            <person name="Grigoriev I."/>
        </authorList>
    </citation>
    <scope>NUCLEOTIDE SEQUENCE</scope>
    <source>
        <strain evidence="7">CBS 113979</strain>
    </source>
</reference>
<evidence type="ECO:0000256" key="4">
    <source>
        <dbReference type="PROSITE-ProRule" id="PRU00330"/>
    </source>
</evidence>
<accession>A0A6G1GTN4</accession>
<dbReference type="SMART" id="SM00884">
    <property type="entry name" value="Cullin_Nedd8"/>
    <property type="match status" value="1"/>
</dbReference>
<comment type="similarity">
    <text evidence="1 4 5">Belongs to the cullin family.</text>
</comment>
<organism evidence="7 8">
    <name type="scientific">Aulographum hederae CBS 113979</name>
    <dbReference type="NCBI Taxonomy" id="1176131"/>
    <lineage>
        <taxon>Eukaryota</taxon>
        <taxon>Fungi</taxon>
        <taxon>Dikarya</taxon>
        <taxon>Ascomycota</taxon>
        <taxon>Pezizomycotina</taxon>
        <taxon>Dothideomycetes</taxon>
        <taxon>Pleosporomycetidae</taxon>
        <taxon>Aulographales</taxon>
        <taxon>Aulographaceae</taxon>
    </lineage>
</organism>
<dbReference type="FunFam" id="1.20.1310.10:FF:000002">
    <property type="entry name" value="cullin-3 isoform X1"/>
    <property type="match status" value="1"/>
</dbReference>
<dbReference type="InterPro" id="IPR036388">
    <property type="entry name" value="WH-like_DNA-bd_sf"/>
</dbReference>